<reference evidence="6" key="2">
    <citation type="submission" date="2025-08" db="UniProtKB">
        <authorList>
            <consortium name="Ensembl"/>
        </authorList>
    </citation>
    <scope>IDENTIFICATION</scope>
</reference>
<keyword evidence="5" id="KW-0472">Membrane</keyword>
<comment type="similarity">
    <text evidence="2">Belongs to the TDE1 family.</text>
</comment>
<evidence type="ECO:0000256" key="5">
    <source>
        <dbReference type="ARBA" id="ARBA00023136"/>
    </source>
</evidence>
<gene>
    <name evidence="6" type="primary">SERINC2</name>
</gene>
<comment type="subcellular location">
    <subcellularLocation>
        <location evidence="1">Membrane</location>
        <topology evidence="1">Multi-pass membrane protein</topology>
    </subcellularLocation>
</comment>
<reference evidence="7" key="1">
    <citation type="submission" date="2019-10" db="EMBL/GenBank/DDBJ databases">
        <title>Corvus moneduloides (New Caledonian crow) genome, bCorMon1, primary haplotype.</title>
        <authorList>
            <person name="Rutz C."/>
            <person name="Fungtammasan C."/>
            <person name="Mountcastle J."/>
            <person name="Formenti G."/>
            <person name="Chow W."/>
            <person name="Howe K."/>
            <person name="Steele M.P."/>
            <person name="Fernandes J."/>
            <person name="Gilbert M.T.P."/>
            <person name="Fedrigo O."/>
            <person name="Jarvis E.D."/>
            <person name="Gemmell N."/>
        </authorList>
    </citation>
    <scope>NUCLEOTIDE SEQUENCE [LARGE SCALE GENOMIC DNA]</scope>
</reference>
<keyword evidence="3" id="KW-0812">Transmembrane</keyword>
<evidence type="ECO:0000313" key="6">
    <source>
        <dbReference type="Ensembl" id="ENSCMUP00000030957.1"/>
    </source>
</evidence>
<evidence type="ECO:0000256" key="3">
    <source>
        <dbReference type="ARBA" id="ARBA00022692"/>
    </source>
</evidence>
<sequence length="493" mass="51798">MGACLGVCSLLSCVSCLCGSAPCLLCGCCPSTKNSTISRLLFTFFLFLGTLVSIIMIIPGVEKELHKLPGFCEGSGSVLGVQPHLDCSSFLGHKAVYRMGFSMAAFFCLFAVLMVCVRSSKDPRAALQNGCVWSLWSPGCWGGGGQDPPSLSPLGAHRASSLLPQLLVLQVPGAGGDHGGGLLHPRRCLHHSLVLLRCGRLLPLHPHPARSPHRLRALLEPAVAVQRGREQRQGLVRSPLHRHLHLLRRLHRGCCAALRLLHQARGLHGGQGLHQHQPHPLPHRLRCVHPAQDPGEVVGSTQEAGAVSPWGTGAPRRGCVTLGYRSTQEAGAVSPQGTGAPRRGCVTLGYRSTQEGLCHPRVQEHPGGAVSPQGTGAPRRGCVTLGYRGTQDAGAVSPWGTGAPRRGCVTLGYRSTQDAGAVSPQGTGALRRGCVTPGYRSTQEGLCHPGVQEHSGGAVSPWGTGAPRRGCVTLGYRSTQDAGAVSRRGTGAP</sequence>
<dbReference type="PANTHER" id="PTHR10383:SF22">
    <property type="entry name" value="SERINE INCORPORATOR 2"/>
    <property type="match status" value="1"/>
</dbReference>
<evidence type="ECO:0000256" key="1">
    <source>
        <dbReference type="ARBA" id="ARBA00004141"/>
    </source>
</evidence>
<dbReference type="AlphaFoldDB" id="A0A8U7NL76"/>
<dbReference type="Proteomes" id="UP000694553">
    <property type="component" value="Unassembled WGS sequence"/>
</dbReference>
<evidence type="ECO:0000256" key="4">
    <source>
        <dbReference type="ARBA" id="ARBA00022989"/>
    </source>
</evidence>
<evidence type="ECO:0000313" key="7">
    <source>
        <dbReference type="Proteomes" id="UP000694553"/>
    </source>
</evidence>
<dbReference type="Ensembl" id="ENSCMUT00000032968.1">
    <property type="protein sequence ID" value="ENSCMUP00000030957.1"/>
    <property type="gene ID" value="ENSCMUG00000004501.2"/>
</dbReference>
<name>A0A8U7NL76_CORMO</name>
<dbReference type="Pfam" id="PF03348">
    <property type="entry name" value="Serinc"/>
    <property type="match status" value="1"/>
</dbReference>
<reference evidence="6" key="3">
    <citation type="submission" date="2025-09" db="UniProtKB">
        <authorList>
            <consortium name="Ensembl"/>
        </authorList>
    </citation>
    <scope>IDENTIFICATION</scope>
</reference>
<evidence type="ECO:0000256" key="2">
    <source>
        <dbReference type="ARBA" id="ARBA00006665"/>
    </source>
</evidence>
<accession>A0A8U7NL76</accession>
<dbReference type="PANTHER" id="PTHR10383">
    <property type="entry name" value="SERINE INCORPORATOR"/>
    <property type="match status" value="1"/>
</dbReference>
<proteinExistence type="inferred from homology"/>
<dbReference type="InterPro" id="IPR005016">
    <property type="entry name" value="TDE1/TMS"/>
</dbReference>
<dbReference type="GO" id="GO:0016020">
    <property type="term" value="C:membrane"/>
    <property type="evidence" value="ECO:0007669"/>
    <property type="project" value="UniProtKB-SubCell"/>
</dbReference>
<protein>
    <submittedName>
        <fullName evidence="6">Serine incorporator 2</fullName>
    </submittedName>
</protein>
<keyword evidence="7" id="KW-1185">Reference proteome</keyword>
<keyword evidence="4" id="KW-1133">Transmembrane helix</keyword>
<organism evidence="6 7">
    <name type="scientific">Corvus moneduloides</name>
    <name type="common">New Caledonian crow</name>
    <dbReference type="NCBI Taxonomy" id="1196302"/>
    <lineage>
        <taxon>Eukaryota</taxon>
        <taxon>Metazoa</taxon>
        <taxon>Chordata</taxon>
        <taxon>Craniata</taxon>
        <taxon>Vertebrata</taxon>
        <taxon>Euteleostomi</taxon>
        <taxon>Archelosauria</taxon>
        <taxon>Archosauria</taxon>
        <taxon>Dinosauria</taxon>
        <taxon>Saurischia</taxon>
        <taxon>Theropoda</taxon>
        <taxon>Coelurosauria</taxon>
        <taxon>Aves</taxon>
        <taxon>Neognathae</taxon>
        <taxon>Neoaves</taxon>
        <taxon>Telluraves</taxon>
        <taxon>Australaves</taxon>
        <taxon>Passeriformes</taxon>
        <taxon>Corvoidea</taxon>
        <taxon>Corvidae</taxon>
        <taxon>Corvus</taxon>
    </lineage>
</organism>